<name>A0A382G150_9ZZZZ</name>
<dbReference type="AlphaFoldDB" id="A0A382G150"/>
<sequence length="55" mass="6003">MRVLRAHPDKLHLVGAAAYANAEKLFSIAKEFEVAELCLVEPGIDACPPENANLR</sequence>
<evidence type="ECO:0000313" key="1">
    <source>
        <dbReference type="EMBL" id="SVB68283.1"/>
    </source>
</evidence>
<protein>
    <recommendedName>
        <fullName evidence="2">Gfo/Idh/MocA-like oxidoreductase N-terminal domain-containing protein</fullName>
    </recommendedName>
</protein>
<reference evidence="1" key="1">
    <citation type="submission" date="2018-05" db="EMBL/GenBank/DDBJ databases">
        <authorList>
            <person name="Lanie J.A."/>
            <person name="Ng W.-L."/>
            <person name="Kazmierczak K.M."/>
            <person name="Andrzejewski T.M."/>
            <person name="Davidsen T.M."/>
            <person name="Wayne K.J."/>
            <person name="Tettelin H."/>
            <person name="Glass J.I."/>
            <person name="Rusch D."/>
            <person name="Podicherti R."/>
            <person name="Tsui H.-C.T."/>
            <person name="Winkler M.E."/>
        </authorList>
    </citation>
    <scope>NUCLEOTIDE SEQUENCE</scope>
</reference>
<dbReference type="EMBL" id="UINC01052682">
    <property type="protein sequence ID" value="SVB68283.1"/>
    <property type="molecule type" value="Genomic_DNA"/>
</dbReference>
<accession>A0A382G150</accession>
<evidence type="ECO:0008006" key="2">
    <source>
        <dbReference type="Google" id="ProtNLM"/>
    </source>
</evidence>
<proteinExistence type="predicted"/>
<gene>
    <name evidence="1" type="ORF">METZ01_LOCUS221137</name>
</gene>
<organism evidence="1">
    <name type="scientific">marine metagenome</name>
    <dbReference type="NCBI Taxonomy" id="408172"/>
    <lineage>
        <taxon>unclassified sequences</taxon>
        <taxon>metagenomes</taxon>
        <taxon>ecological metagenomes</taxon>
    </lineage>
</organism>
<feature type="non-terminal residue" evidence="1">
    <location>
        <position position="55"/>
    </location>
</feature>